<dbReference type="GO" id="GO:0005525">
    <property type="term" value="F:GTP binding"/>
    <property type="evidence" value="ECO:0007669"/>
    <property type="project" value="UniProtKB-UniRule"/>
</dbReference>
<feature type="binding site" evidence="9">
    <location>
        <begin position="284"/>
        <end position="287"/>
    </location>
    <ligand>
        <name>GTP</name>
        <dbReference type="ChEBI" id="CHEBI:37565"/>
    </ligand>
</feature>
<sequence length="435" mass="48030">MKFIDVARFKVKAGKGGDGAVSFLHELFVANGGPNGGDGGDGGSVIFIGDSGKHSLLDLKLQKIYAAEDGEKGGIKNMHGANGNDRTIKVPLGTVLIDEKTNSVLADINHDKQMVILAKGGKGGKGNARFANSRNKAPTIFEAGEPGENYEVKAELKVLADVGFIGLPNAGKSTLLRAISNSKPEVADYAFTTLNPQLGTAKAQNGDTFVVADLPGLIEGASLGKGLGHQFLKHIERCRIICHVIDWSGNYGQEDIIKNYEMIRKELHNYNLNLDDRLEIIVANKMDLDEAQINDLEEVIKNYFSNKKVIYVSGLKKENTQQLLNEIAKELKTAPKALPIWELEKEKAANKEFKLYTFQDLEEDIEVINLGNGRWQVTGETVFKIYQKNPITTHDNLLLFNEKLKKIGVYNELRKRGAKKGDLVKVFDYELEWMG</sequence>
<dbReference type="InterPro" id="IPR014100">
    <property type="entry name" value="GTP-bd_Obg/CgtA"/>
</dbReference>
<dbReference type="GO" id="GO:0003924">
    <property type="term" value="F:GTPase activity"/>
    <property type="evidence" value="ECO:0007669"/>
    <property type="project" value="UniProtKB-UniRule"/>
</dbReference>
<dbReference type="NCBIfam" id="TIGR02729">
    <property type="entry name" value="Obg_CgtA"/>
    <property type="match status" value="1"/>
</dbReference>
<dbReference type="InterPro" id="IPR005225">
    <property type="entry name" value="Small_GTP-bd"/>
</dbReference>
<proteinExistence type="inferred from homology"/>
<accession>A0A2K8NUH0</accession>
<keyword evidence="7 9" id="KW-0460">Magnesium</keyword>
<dbReference type="AlphaFoldDB" id="A0A2K8NUH0"/>
<dbReference type="PRINTS" id="PR00326">
    <property type="entry name" value="GTP1OBG"/>
</dbReference>
<evidence type="ECO:0000256" key="4">
    <source>
        <dbReference type="ARBA" id="ARBA00022723"/>
    </source>
</evidence>
<protein>
    <recommendedName>
        <fullName evidence="9">GTPase Obg</fullName>
        <ecNumber evidence="9">3.6.5.-</ecNumber>
    </recommendedName>
    <alternativeName>
        <fullName evidence="9">GTP-binding protein Obg</fullName>
    </alternativeName>
</protein>
<evidence type="ECO:0000256" key="6">
    <source>
        <dbReference type="ARBA" id="ARBA00022801"/>
    </source>
</evidence>
<comment type="subcellular location">
    <subcellularLocation>
        <location evidence="9">Cytoplasm</location>
    </subcellularLocation>
</comment>
<feature type="binding site" evidence="9">
    <location>
        <begin position="213"/>
        <end position="216"/>
    </location>
    <ligand>
        <name>GTP</name>
        <dbReference type="ChEBI" id="CHEBI:37565"/>
    </ligand>
</feature>
<feature type="binding site" evidence="9">
    <location>
        <begin position="313"/>
        <end position="315"/>
    </location>
    <ligand>
        <name>GTP</name>
        <dbReference type="ChEBI" id="CHEBI:37565"/>
    </ligand>
</feature>
<dbReference type="Proteomes" id="UP000232222">
    <property type="component" value="Chromosome"/>
</dbReference>
<organism evidence="10 11">
    <name type="scientific">Entomoplasma freundtii</name>
    <dbReference type="NCBI Taxonomy" id="74700"/>
    <lineage>
        <taxon>Bacteria</taxon>
        <taxon>Bacillati</taxon>
        <taxon>Mycoplasmatota</taxon>
        <taxon>Mollicutes</taxon>
        <taxon>Entomoplasmatales</taxon>
        <taxon>Entomoplasmataceae</taxon>
        <taxon>Entomoplasma</taxon>
    </lineage>
</organism>
<dbReference type="Pfam" id="PF01926">
    <property type="entry name" value="MMR_HSR1"/>
    <property type="match status" value="1"/>
</dbReference>
<dbReference type="SUPFAM" id="SSF52540">
    <property type="entry name" value="P-loop containing nucleoside triphosphate hydrolases"/>
    <property type="match status" value="1"/>
</dbReference>
<dbReference type="PANTHER" id="PTHR11702:SF31">
    <property type="entry name" value="MITOCHONDRIAL RIBOSOME-ASSOCIATED GTPASE 2"/>
    <property type="match status" value="1"/>
</dbReference>
<dbReference type="PIRSF" id="PIRSF002401">
    <property type="entry name" value="GTP_bd_Obg/CgtA"/>
    <property type="match status" value="1"/>
</dbReference>
<dbReference type="CDD" id="cd01898">
    <property type="entry name" value="Obg"/>
    <property type="match status" value="1"/>
</dbReference>
<feature type="binding site" evidence="9">
    <location>
        <position position="193"/>
    </location>
    <ligand>
        <name>Mg(2+)</name>
        <dbReference type="ChEBI" id="CHEBI:18420"/>
    </ligand>
</feature>
<keyword evidence="5 9" id="KW-0547">Nucleotide-binding</keyword>
<dbReference type="OrthoDB" id="9807318at2"/>
<dbReference type="InterPro" id="IPR006073">
    <property type="entry name" value="GTP-bd"/>
</dbReference>
<dbReference type="Pfam" id="PF01018">
    <property type="entry name" value="GTP1_OBG"/>
    <property type="match status" value="1"/>
</dbReference>
<dbReference type="PROSITE" id="PS51883">
    <property type="entry name" value="OBG"/>
    <property type="match status" value="1"/>
</dbReference>
<evidence type="ECO:0000313" key="10">
    <source>
        <dbReference type="EMBL" id="ATZ16411.1"/>
    </source>
</evidence>
<dbReference type="FunFam" id="2.70.210.12:FF:000001">
    <property type="entry name" value="GTPase Obg"/>
    <property type="match status" value="1"/>
</dbReference>
<evidence type="ECO:0000256" key="3">
    <source>
        <dbReference type="ARBA" id="ARBA00022490"/>
    </source>
</evidence>
<dbReference type="Gene3D" id="3.40.50.300">
    <property type="entry name" value="P-loop containing nucleotide triphosphate hydrolases"/>
    <property type="match status" value="1"/>
</dbReference>
<name>A0A2K8NUH0_9MOLU</name>
<feature type="binding site" evidence="9">
    <location>
        <begin position="191"/>
        <end position="195"/>
    </location>
    <ligand>
        <name>GTP</name>
        <dbReference type="ChEBI" id="CHEBI:37565"/>
    </ligand>
</feature>
<dbReference type="KEGG" id="efr:EFREU_v1c03850"/>
<dbReference type="NCBIfam" id="TIGR00231">
    <property type="entry name" value="small_GTP"/>
    <property type="match status" value="1"/>
</dbReference>
<keyword evidence="11" id="KW-1185">Reference proteome</keyword>
<comment type="function">
    <text evidence="9">An essential GTPase which binds GTP, GDP and possibly (p)ppGpp with moderate affinity, with high nucleotide exchange rates and a fairly low GTP hydrolysis rate. Plays a role in control of the cell cycle, stress response, ribosome biogenesis and in those bacteria that undergo differentiation, in morphogenesis control.</text>
</comment>
<dbReference type="PROSITE" id="PS51881">
    <property type="entry name" value="OCT"/>
    <property type="match status" value="1"/>
</dbReference>
<dbReference type="SUPFAM" id="SSF102741">
    <property type="entry name" value="Obg GTP-binding protein C-terminal domain"/>
    <property type="match status" value="1"/>
</dbReference>
<comment type="cofactor">
    <cofactor evidence="1 9">
        <name>Mg(2+)</name>
        <dbReference type="ChEBI" id="CHEBI:18420"/>
    </cofactor>
</comment>
<dbReference type="InterPro" id="IPR006074">
    <property type="entry name" value="GTP1-OBG_CS"/>
</dbReference>
<keyword evidence="8 9" id="KW-0342">GTP-binding</keyword>
<comment type="similarity">
    <text evidence="2 9">Belongs to the TRAFAC class OBG-HflX-like GTPase superfamily. OBG GTPase family.</text>
</comment>
<reference evidence="10 11" key="1">
    <citation type="submission" date="2017-11" db="EMBL/GenBank/DDBJ databases">
        <title>Genome sequence of Entomoplasma freundtii BARC 318 (ATCC 51999).</title>
        <authorList>
            <person name="Lo W.-S."/>
            <person name="Gasparich G.E."/>
            <person name="Kuo C.-H."/>
        </authorList>
    </citation>
    <scope>NUCLEOTIDE SEQUENCE [LARGE SCALE GENOMIC DNA]</scope>
    <source>
        <strain evidence="10 11">BARC 318</strain>
    </source>
</reference>
<dbReference type="NCBIfam" id="NF008955">
    <property type="entry name" value="PRK12297.1"/>
    <property type="match status" value="1"/>
</dbReference>
<feature type="binding site" evidence="9">
    <location>
        <position position="173"/>
    </location>
    <ligand>
        <name>Mg(2+)</name>
        <dbReference type="ChEBI" id="CHEBI:18420"/>
    </ligand>
</feature>
<evidence type="ECO:0000256" key="1">
    <source>
        <dbReference type="ARBA" id="ARBA00001946"/>
    </source>
</evidence>
<keyword evidence="4 9" id="KW-0479">Metal-binding</keyword>
<dbReference type="GO" id="GO:0005737">
    <property type="term" value="C:cytoplasm"/>
    <property type="evidence" value="ECO:0007669"/>
    <property type="project" value="UniProtKB-SubCell"/>
</dbReference>
<dbReference type="InterPro" id="IPR027417">
    <property type="entry name" value="P-loop_NTPase"/>
</dbReference>
<dbReference type="InterPro" id="IPR006169">
    <property type="entry name" value="GTP1_OBG_dom"/>
</dbReference>
<dbReference type="InterPro" id="IPR031167">
    <property type="entry name" value="G_OBG"/>
</dbReference>
<dbReference type="Pfam" id="PF09269">
    <property type="entry name" value="DUF1967"/>
    <property type="match status" value="1"/>
</dbReference>
<dbReference type="GO" id="GO:0042254">
    <property type="term" value="P:ribosome biogenesis"/>
    <property type="evidence" value="ECO:0007669"/>
    <property type="project" value="UniProtKB-UniRule"/>
</dbReference>
<dbReference type="PANTHER" id="PTHR11702">
    <property type="entry name" value="DEVELOPMENTALLY REGULATED GTP-BINDING PROTEIN-RELATED"/>
    <property type="match status" value="1"/>
</dbReference>
<evidence type="ECO:0000313" key="11">
    <source>
        <dbReference type="Proteomes" id="UP000232222"/>
    </source>
</evidence>
<dbReference type="NCBIfam" id="NF008956">
    <property type="entry name" value="PRK12299.1"/>
    <property type="match status" value="1"/>
</dbReference>
<dbReference type="PROSITE" id="PS51710">
    <property type="entry name" value="G_OBG"/>
    <property type="match status" value="1"/>
</dbReference>
<dbReference type="InterPro" id="IPR036346">
    <property type="entry name" value="GTP-bd_prot_GTP1/OBG_C_sf"/>
</dbReference>
<dbReference type="RefSeq" id="WP_100609361.1">
    <property type="nucleotide sequence ID" value="NZ_CP024962.1"/>
</dbReference>
<dbReference type="Gene3D" id="2.70.210.12">
    <property type="entry name" value="GTP1/OBG domain"/>
    <property type="match status" value="1"/>
</dbReference>
<evidence type="ECO:0000256" key="8">
    <source>
        <dbReference type="ARBA" id="ARBA00023134"/>
    </source>
</evidence>
<dbReference type="GO" id="GO:0000287">
    <property type="term" value="F:magnesium ion binding"/>
    <property type="evidence" value="ECO:0007669"/>
    <property type="project" value="InterPro"/>
</dbReference>
<evidence type="ECO:0000256" key="7">
    <source>
        <dbReference type="ARBA" id="ARBA00022842"/>
    </source>
</evidence>
<dbReference type="Gene3D" id="3.30.300.350">
    <property type="entry name" value="GTP-binding protein OBG, C-terminal domain"/>
    <property type="match status" value="1"/>
</dbReference>
<dbReference type="PROSITE" id="PS00905">
    <property type="entry name" value="GTP1_OBG"/>
    <property type="match status" value="1"/>
</dbReference>
<dbReference type="HAMAP" id="MF_01454">
    <property type="entry name" value="GTPase_Obg"/>
    <property type="match status" value="1"/>
</dbReference>
<feature type="binding site" evidence="9">
    <location>
        <begin position="166"/>
        <end position="173"/>
    </location>
    <ligand>
        <name>GTP</name>
        <dbReference type="ChEBI" id="CHEBI:37565"/>
    </ligand>
</feature>
<keyword evidence="6 9" id="KW-0378">Hydrolase</keyword>
<evidence type="ECO:0000256" key="2">
    <source>
        <dbReference type="ARBA" id="ARBA00007699"/>
    </source>
</evidence>
<keyword evidence="3 9" id="KW-0963">Cytoplasm</keyword>
<dbReference type="InterPro" id="IPR015349">
    <property type="entry name" value="OCT_dom"/>
</dbReference>
<dbReference type="SUPFAM" id="SSF82051">
    <property type="entry name" value="Obg GTP-binding protein N-terminal domain"/>
    <property type="match status" value="1"/>
</dbReference>
<dbReference type="EC" id="3.6.5.-" evidence="9"/>
<evidence type="ECO:0000256" key="9">
    <source>
        <dbReference type="HAMAP-Rule" id="MF_01454"/>
    </source>
</evidence>
<gene>
    <name evidence="10" type="primary">obgE</name>
    <name evidence="9" type="synonym">obg</name>
    <name evidence="10" type="ORF">EFREU_v1c03850</name>
</gene>
<dbReference type="InterPro" id="IPR045086">
    <property type="entry name" value="OBG_GTPase"/>
</dbReference>
<dbReference type="EMBL" id="CP024962">
    <property type="protein sequence ID" value="ATZ16411.1"/>
    <property type="molecule type" value="Genomic_DNA"/>
</dbReference>
<dbReference type="NCBIfam" id="TIGR03595">
    <property type="entry name" value="Obg_CgtA_exten"/>
    <property type="match status" value="1"/>
</dbReference>
<comment type="subunit">
    <text evidence="9">Monomer.</text>
</comment>
<dbReference type="InterPro" id="IPR036726">
    <property type="entry name" value="GTP1_OBG_dom_sf"/>
</dbReference>
<evidence type="ECO:0000256" key="5">
    <source>
        <dbReference type="ARBA" id="ARBA00022741"/>
    </source>
</evidence>